<comment type="caution">
    <text evidence="9">The sequence shown here is derived from an EMBL/GenBank/DDBJ whole genome shotgun (WGS) entry which is preliminary data.</text>
</comment>
<dbReference type="InterPro" id="IPR020846">
    <property type="entry name" value="MFS_dom"/>
</dbReference>
<feature type="transmembrane region" description="Helical" evidence="7">
    <location>
        <begin position="287"/>
        <end position="311"/>
    </location>
</feature>
<feature type="transmembrane region" description="Helical" evidence="7">
    <location>
        <begin position="209"/>
        <end position="231"/>
    </location>
</feature>
<dbReference type="Pfam" id="PF05977">
    <property type="entry name" value="MFS_3"/>
    <property type="match status" value="1"/>
</dbReference>
<dbReference type="Proteomes" id="UP000722336">
    <property type="component" value="Unassembled WGS sequence"/>
</dbReference>
<name>A0ABS6SEZ3_9SPHN</name>
<accession>A0ABS6SEZ3</accession>
<feature type="domain" description="Major facilitator superfamily (MFS) profile" evidence="8">
    <location>
        <begin position="75"/>
        <end position="467"/>
    </location>
</feature>
<protein>
    <submittedName>
        <fullName evidence="9">MFS transporter</fullName>
    </submittedName>
</protein>
<organism evidence="9 10">
    <name type="scientific">Pacificimonas pallii</name>
    <dbReference type="NCBI Taxonomy" id="2827236"/>
    <lineage>
        <taxon>Bacteria</taxon>
        <taxon>Pseudomonadati</taxon>
        <taxon>Pseudomonadota</taxon>
        <taxon>Alphaproteobacteria</taxon>
        <taxon>Sphingomonadales</taxon>
        <taxon>Sphingosinicellaceae</taxon>
        <taxon>Pacificimonas</taxon>
    </lineage>
</organism>
<dbReference type="CDD" id="cd06173">
    <property type="entry name" value="MFS_MefA_like"/>
    <property type="match status" value="1"/>
</dbReference>
<keyword evidence="2" id="KW-0813">Transport</keyword>
<evidence type="ECO:0000313" key="9">
    <source>
        <dbReference type="EMBL" id="MBV7256830.1"/>
    </source>
</evidence>
<keyword evidence="4 7" id="KW-0812">Transmembrane</keyword>
<dbReference type="PANTHER" id="PTHR23513:SF9">
    <property type="entry name" value="ENTEROBACTIN EXPORTER ENTS"/>
    <property type="match status" value="1"/>
</dbReference>
<evidence type="ECO:0000256" key="7">
    <source>
        <dbReference type="SAM" id="Phobius"/>
    </source>
</evidence>
<evidence type="ECO:0000256" key="6">
    <source>
        <dbReference type="ARBA" id="ARBA00023136"/>
    </source>
</evidence>
<evidence type="ECO:0000313" key="10">
    <source>
        <dbReference type="Proteomes" id="UP000722336"/>
    </source>
</evidence>
<gene>
    <name evidence="9" type="ORF">KCG44_08520</name>
</gene>
<feature type="transmembrane region" description="Helical" evidence="7">
    <location>
        <begin position="237"/>
        <end position="254"/>
    </location>
</feature>
<proteinExistence type="predicted"/>
<feature type="transmembrane region" description="Helical" evidence="7">
    <location>
        <begin position="433"/>
        <end position="460"/>
    </location>
</feature>
<comment type="subcellular location">
    <subcellularLocation>
        <location evidence="1">Cell membrane</location>
        <topology evidence="1">Multi-pass membrane protein</topology>
    </subcellularLocation>
</comment>
<feature type="transmembrane region" description="Helical" evidence="7">
    <location>
        <begin position="145"/>
        <end position="164"/>
    </location>
</feature>
<feature type="transmembrane region" description="Helical" evidence="7">
    <location>
        <begin position="116"/>
        <end position="138"/>
    </location>
</feature>
<reference evidence="9 10" key="1">
    <citation type="submission" date="2021-04" db="EMBL/GenBank/DDBJ databases">
        <authorList>
            <person name="Pira H."/>
            <person name="Risdian C."/>
            <person name="Wink J."/>
        </authorList>
    </citation>
    <scope>NUCLEOTIDE SEQUENCE [LARGE SCALE GENOMIC DNA]</scope>
    <source>
        <strain evidence="9 10">WHA3</strain>
    </source>
</reference>
<dbReference type="PROSITE" id="PS50850">
    <property type="entry name" value="MFS"/>
    <property type="match status" value="1"/>
</dbReference>
<evidence type="ECO:0000256" key="1">
    <source>
        <dbReference type="ARBA" id="ARBA00004651"/>
    </source>
</evidence>
<evidence type="ECO:0000256" key="4">
    <source>
        <dbReference type="ARBA" id="ARBA00022692"/>
    </source>
</evidence>
<keyword evidence="10" id="KW-1185">Reference proteome</keyword>
<feature type="transmembrane region" description="Helical" evidence="7">
    <location>
        <begin position="170"/>
        <end position="188"/>
    </location>
</feature>
<evidence type="ECO:0000256" key="2">
    <source>
        <dbReference type="ARBA" id="ARBA00022448"/>
    </source>
</evidence>
<keyword evidence="6 7" id="KW-0472">Membrane</keyword>
<feature type="transmembrane region" description="Helical" evidence="7">
    <location>
        <begin position="355"/>
        <end position="384"/>
    </location>
</feature>
<keyword evidence="5 7" id="KW-1133">Transmembrane helix</keyword>
<dbReference type="PANTHER" id="PTHR23513">
    <property type="entry name" value="INTEGRAL MEMBRANE EFFLUX PROTEIN-RELATED"/>
    <property type="match status" value="1"/>
</dbReference>
<evidence type="ECO:0000259" key="8">
    <source>
        <dbReference type="PROSITE" id="PS50850"/>
    </source>
</evidence>
<feature type="transmembrane region" description="Helical" evidence="7">
    <location>
        <begin position="323"/>
        <end position="343"/>
    </location>
</feature>
<sequence length="490" mass="51389">MSVAALAAVVSRLAAARDRSVFISGRLAQPLPRRERESLPRANFHGVFSPQGCAREAGVSSDDTIHPLRIPNFRAFWFTRLAMTLAQYAMMLIIGWQTYNIARDGGMSVAGASGQLALIGLLQFLPLFFLTPFSGLAADRLDRRTVGKVTMAMQAVCAAILAVFTQADAMTLPVLFSIAVVLGIVRAFTGPALSSLAPNLVPKAVLPNAIALSSISWQSGAIIGPAIGGYFYEVAPALPYAIGCGLFITAFIALSRIGKVPRPAITGTKRPIGQIVDGLAYVRKNKIVLGSITLDLFAVFLAGATALFPVYARDILHVGASGLSQLAAAPAAGAALTALWFSFRPLKTGVGPKMLGAVAIFAVATIIFAFSTLMALSLAALFVIGAADMFSVYIRSSLIQLHTPDEKRGRVNAVSQMTISASNELGDAFSGTLAYLLGPVAAVAIGGLGALAVVGGYLGLFPELRRARTFDPPDEITDIVPDKKPSGEPT</sequence>
<evidence type="ECO:0000256" key="5">
    <source>
        <dbReference type="ARBA" id="ARBA00022989"/>
    </source>
</evidence>
<dbReference type="InterPro" id="IPR010290">
    <property type="entry name" value="TM_effector"/>
</dbReference>
<feature type="transmembrane region" description="Helical" evidence="7">
    <location>
        <begin position="75"/>
        <end position="96"/>
    </location>
</feature>
<evidence type="ECO:0000256" key="3">
    <source>
        <dbReference type="ARBA" id="ARBA00022475"/>
    </source>
</evidence>
<keyword evidence="3" id="KW-1003">Cell membrane</keyword>
<dbReference type="EMBL" id="JAGSPA010000002">
    <property type="protein sequence ID" value="MBV7256830.1"/>
    <property type="molecule type" value="Genomic_DNA"/>
</dbReference>